<protein>
    <submittedName>
        <fullName evidence="2">Uncharacterized protein</fullName>
    </submittedName>
</protein>
<keyword evidence="3" id="KW-1185">Reference proteome</keyword>
<dbReference type="AlphaFoldDB" id="A0A5E4SGH2"/>
<name>A0A5E4SGH2_9BURK</name>
<reference evidence="2 3" key="1">
    <citation type="submission" date="2019-08" db="EMBL/GenBank/DDBJ databases">
        <authorList>
            <person name="Peeters C."/>
        </authorList>
    </citation>
    <scope>NUCLEOTIDE SEQUENCE [LARGE SCALE GENOMIC DNA]</scope>
    <source>
        <strain evidence="2 3">LMG 30175</strain>
    </source>
</reference>
<feature type="transmembrane region" description="Helical" evidence="1">
    <location>
        <begin position="6"/>
        <end position="27"/>
    </location>
</feature>
<evidence type="ECO:0000313" key="2">
    <source>
        <dbReference type="EMBL" id="VVD74223.1"/>
    </source>
</evidence>
<keyword evidence="1" id="KW-1133">Transmembrane helix</keyword>
<accession>A0A5E4SGH2</accession>
<gene>
    <name evidence="2" type="ORF">PTE30175_00730</name>
</gene>
<organism evidence="2 3">
    <name type="scientific">Pandoraea terrae</name>
    <dbReference type="NCBI Taxonomy" id="1537710"/>
    <lineage>
        <taxon>Bacteria</taxon>
        <taxon>Pseudomonadati</taxon>
        <taxon>Pseudomonadota</taxon>
        <taxon>Betaproteobacteria</taxon>
        <taxon>Burkholderiales</taxon>
        <taxon>Burkholderiaceae</taxon>
        <taxon>Pandoraea</taxon>
    </lineage>
</organism>
<evidence type="ECO:0000256" key="1">
    <source>
        <dbReference type="SAM" id="Phobius"/>
    </source>
</evidence>
<sequence>MSAWEAPWLVLLALAGFGMVAVLLVLVDYWRTHRKHRELVDPRRPFWERVRHGH</sequence>
<proteinExistence type="predicted"/>
<dbReference type="EMBL" id="CABPRZ010000002">
    <property type="protein sequence ID" value="VVD74223.1"/>
    <property type="molecule type" value="Genomic_DNA"/>
</dbReference>
<dbReference type="Proteomes" id="UP000414233">
    <property type="component" value="Unassembled WGS sequence"/>
</dbReference>
<evidence type="ECO:0000313" key="3">
    <source>
        <dbReference type="Proteomes" id="UP000414233"/>
    </source>
</evidence>
<keyword evidence="1" id="KW-0812">Transmembrane</keyword>
<keyword evidence="1" id="KW-0472">Membrane</keyword>
<dbReference type="RefSeq" id="WP_191628806.1">
    <property type="nucleotide sequence ID" value="NZ_CABPRZ010000002.1"/>
</dbReference>